<dbReference type="InterPro" id="IPR001633">
    <property type="entry name" value="EAL_dom"/>
</dbReference>
<dbReference type="Pfam" id="PF00563">
    <property type="entry name" value="EAL"/>
    <property type="match status" value="1"/>
</dbReference>
<dbReference type="Proteomes" id="UP000544134">
    <property type="component" value="Unassembled WGS sequence"/>
</dbReference>
<protein>
    <submittedName>
        <fullName evidence="3">EAL domain-containing protein</fullName>
    </submittedName>
</protein>
<feature type="transmembrane region" description="Helical" evidence="1">
    <location>
        <begin position="12"/>
        <end position="33"/>
    </location>
</feature>
<organism evidence="3 4">
    <name type="scientific">Paraburkholderia polaris</name>
    <dbReference type="NCBI Taxonomy" id="2728848"/>
    <lineage>
        <taxon>Bacteria</taxon>
        <taxon>Pseudomonadati</taxon>
        <taxon>Pseudomonadota</taxon>
        <taxon>Betaproteobacteria</taxon>
        <taxon>Burkholderiales</taxon>
        <taxon>Burkholderiaceae</taxon>
        <taxon>Paraburkholderia</taxon>
    </lineage>
</organism>
<dbReference type="PANTHER" id="PTHR33121:SF70">
    <property type="entry name" value="SIGNALING PROTEIN YKOW"/>
    <property type="match status" value="1"/>
</dbReference>
<name>A0A848IBZ5_9BURK</name>
<proteinExistence type="predicted"/>
<sequence>MRRLRPVFDGHLDAVVTVAVASSLAGLLAASLIASRDAVVLAIALSACSALVYVGYRLRPKVKLRRAARIGLRRGEFHVVYQPIVDTRTRHCVGVEALLRWGHPKFGAGGPGLFIGELEGTRLLSALTCFVLREANNALTQLPFPQHWHISINICARHLLEDRFVEDICESAGPMLERLVLELTERSCVERTPRVVTALSHMKQRGVRLSLDDFGTGFSNLDLLADFRFDYVKVDRRFLALRGEARIQFLKSVAALVHALGAKVVVEGVECAAEHDVVQRSGIDLAQGYWYGKPMAVDQLRAFASASASASINTLHDVTGTEHEA</sequence>
<dbReference type="SUPFAM" id="SSF141868">
    <property type="entry name" value="EAL domain-like"/>
    <property type="match status" value="1"/>
</dbReference>
<dbReference type="GO" id="GO:0071111">
    <property type="term" value="F:cyclic-guanylate-specific phosphodiesterase activity"/>
    <property type="evidence" value="ECO:0007669"/>
    <property type="project" value="InterPro"/>
</dbReference>
<evidence type="ECO:0000313" key="3">
    <source>
        <dbReference type="EMBL" id="NML99100.1"/>
    </source>
</evidence>
<evidence type="ECO:0000313" key="4">
    <source>
        <dbReference type="Proteomes" id="UP000544134"/>
    </source>
</evidence>
<dbReference type="EMBL" id="JABBGJ010000013">
    <property type="protein sequence ID" value="NML99100.1"/>
    <property type="molecule type" value="Genomic_DNA"/>
</dbReference>
<dbReference type="CDD" id="cd01948">
    <property type="entry name" value="EAL"/>
    <property type="match status" value="1"/>
</dbReference>
<dbReference type="AlphaFoldDB" id="A0A848IBZ5"/>
<feature type="transmembrane region" description="Helical" evidence="1">
    <location>
        <begin position="39"/>
        <end position="56"/>
    </location>
</feature>
<evidence type="ECO:0000256" key="1">
    <source>
        <dbReference type="SAM" id="Phobius"/>
    </source>
</evidence>
<keyword evidence="1" id="KW-0812">Transmembrane</keyword>
<accession>A0A848IBZ5</accession>
<gene>
    <name evidence="3" type="ORF">HHL24_14260</name>
</gene>
<keyword evidence="1" id="KW-1133">Transmembrane helix</keyword>
<reference evidence="3 4" key="1">
    <citation type="submission" date="2020-04" db="EMBL/GenBank/DDBJ databases">
        <title>Paraburkholderia sp. RP-4-7 isolated from soil.</title>
        <authorList>
            <person name="Dahal R.H."/>
        </authorList>
    </citation>
    <scope>NUCLEOTIDE SEQUENCE [LARGE SCALE GENOMIC DNA]</scope>
    <source>
        <strain evidence="3 4">RP-4-7</strain>
    </source>
</reference>
<keyword evidence="1" id="KW-0472">Membrane</keyword>
<dbReference type="SMART" id="SM00052">
    <property type="entry name" value="EAL"/>
    <property type="match status" value="1"/>
</dbReference>
<dbReference type="PANTHER" id="PTHR33121">
    <property type="entry name" value="CYCLIC DI-GMP PHOSPHODIESTERASE PDEF"/>
    <property type="match status" value="1"/>
</dbReference>
<dbReference type="Gene3D" id="3.20.20.450">
    <property type="entry name" value="EAL domain"/>
    <property type="match status" value="1"/>
</dbReference>
<dbReference type="PROSITE" id="PS50883">
    <property type="entry name" value="EAL"/>
    <property type="match status" value="1"/>
</dbReference>
<keyword evidence="4" id="KW-1185">Reference proteome</keyword>
<evidence type="ECO:0000259" key="2">
    <source>
        <dbReference type="PROSITE" id="PS50883"/>
    </source>
</evidence>
<comment type="caution">
    <text evidence="3">The sequence shown here is derived from an EMBL/GenBank/DDBJ whole genome shotgun (WGS) entry which is preliminary data.</text>
</comment>
<feature type="domain" description="EAL" evidence="2">
    <location>
        <begin position="61"/>
        <end position="308"/>
    </location>
</feature>
<dbReference type="InterPro" id="IPR050706">
    <property type="entry name" value="Cyclic-di-GMP_PDE-like"/>
</dbReference>
<dbReference type="InterPro" id="IPR035919">
    <property type="entry name" value="EAL_sf"/>
</dbReference>